<evidence type="ECO:0000256" key="5">
    <source>
        <dbReference type="SAM" id="MobiDB-lite"/>
    </source>
</evidence>
<keyword evidence="2" id="KW-0227">DNA damage</keyword>
<comment type="subcellular location">
    <subcellularLocation>
        <location evidence="1">Nucleus</location>
    </subcellularLocation>
</comment>
<feature type="compositionally biased region" description="Acidic residues" evidence="5">
    <location>
        <begin position="647"/>
        <end position="677"/>
    </location>
</feature>
<keyword evidence="8" id="KW-1185">Reference proteome</keyword>
<dbReference type="AlphaFoldDB" id="A0AAD2CZ28"/>
<proteinExistence type="predicted"/>
<organism evidence="7 8">
    <name type="scientific">Euplotes crassus</name>
    <dbReference type="NCBI Taxonomy" id="5936"/>
    <lineage>
        <taxon>Eukaryota</taxon>
        <taxon>Sar</taxon>
        <taxon>Alveolata</taxon>
        <taxon>Ciliophora</taxon>
        <taxon>Intramacronucleata</taxon>
        <taxon>Spirotrichea</taxon>
        <taxon>Hypotrichia</taxon>
        <taxon>Euplotida</taxon>
        <taxon>Euplotidae</taxon>
        <taxon>Moneuplotes</taxon>
    </lineage>
</organism>
<feature type="compositionally biased region" description="Basic and acidic residues" evidence="5">
    <location>
        <begin position="1002"/>
        <end position="1011"/>
    </location>
</feature>
<dbReference type="GO" id="GO:0006281">
    <property type="term" value="P:DNA repair"/>
    <property type="evidence" value="ECO:0007669"/>
    <property type="project" value="UniProtKB-KW"/>
</dbReference>
<feature type="compositionally biased region" description="Basic residues" evidence="5">
    <location>
        <begin position="958"/>
        <end position="969"/>
    </location>
</feature>
<gene>
    <name evidence="7" type="ORF">ECRASSUSDP1_LOCUS16183</name>
</gene>
<protein>
    <recommendedName>
        <fullName evidence="6">Chromatin assembly factor 1 subunit A dimerization domain-containing protein</fullName>
    </recommendedName>
</protein>
<reference evidence="7" key="1">
    <citation type="submission" date="2023-07" db="EMBL/GenBank/DDBJ databases">
        <authorList>
            <consortium name="AG Swart"/>
            <person name="Singh M."/>
            <person name="Singh A."/>
            <person name="Seah K."/>
            <person name="Emmerich C."/>
        </authorList>
    </citation>
    <scope>NUCLEOTIDE SEQUENCE</scope>
    <source>
        <strain evidence="7">DP1</strain>
    </source>
</reference>
<dbReference type="GO" id="GO:0006334">
    <property type="term" value="P:nucleosome assembly"/>
    <property type="evidence" value="ECO:0007669"/>
    <property type="project" value="TreeGrafter"/>
</dbReference>
<comment type="caution">
    <text evidence="7">The sequence shown here is derived from an EMBL/GenBank/DDBJ whole genome shotgun (WGS) entry which is preliminary data.</text>
</comment>
<feature type="compositionally biased region" description="Basic residues" evidence="5">
    <location>
        <begin position="90"/>
        <end position="110"/>
    </location>
</feature>
<evidence type="ECO:0000256" key="1">
    <source>
        <dbReference type="ARBA" id="ARBA00004123"/>
    </source>
</evidence>
<feature type="region of interest" description="Disordered" evidence="5">
    <location>
        <begin position="647"/>
        <end position="702"/>
    </location>
</feature>
<feature type="compositionally biased region" description="Polar residues" evidence="5">
    <location>
        <begin position="978"/>
        <end position="992"/>
    </location>
</feature>
<feature type="region of interest" description="Disordered" evidence="5">
    <location>
        <begin position="445"/>
        <end position="556"/>
    </location>
</feature>
<feature type="region of interest" description="Disordered" evidence="5">
    <location>
        <begin position="1"/>
        <end position="199"/>
    </location>
</feature>
<evidence type="ECO:0000313" key="7">
    <source>
        <dbReference type="EMBL" id="CAI2374825.1"/>
    </source>
</evidence>
<feature type="domain" description="Chromatin assembly factor 1 subunit A dimerization" evidence="6">
    <location>
        <begin position="620"/>
        <end position="674"/>
    </location>
</feature>
<feature type="compositionally biased region" description="Basic and acidic residues" evidence="5">
    <location>
        <begin position="70"/>
        <end position="79"/>
    </location>
</feature>
<name>A0AAD2CZ28_EUPCR</name>
<feature type="compositionally biased region" description="Basic and acidic residues" evidence="5">
    <location>
        <begin position="869"/>
        <end position="957"/>
    </location>
</feature>
<dbReference type="Pfam" id="PF12253">
    <property type="entry name" value="CAF1A_dimeriz"/>
    <property type="match status" value="1"/>
</dbReference>
<feature type="compositionally biased region" description="Basic and acidic residues" evidence="5">
    <location>
        <begin position="111"/>
        <end position="131"/>
    </location>
</feature>
<dbReference type="GO" id="GO:0033186">
    <property type="term" value="C:CAF-1 complex"/>
    <property type="evidence" value="ECO:0007669"/>
    <property type="project" value="TreeGrafter"/>
</dbReference>
<dbReference type="GO" id="GO:0005634">
    <property type="term" value="C:nucleus"/>
    <property type="evidence" value="ECO:0007669"/>
    <property type="project" value="UniProtKB-SubCell"/>
</dbReference>
<evidence type="ECO:0000256" key="3">
    <source>
        <dbReference type="ARBA" id="ARBA00023204"/>
    </source>
</evidence>
<evidence type="ECO:0000259" key="6">
    <source>
        <dbReference type="Pfam" id="PF12253"/>
    </source>
</evidence>
<dbReference type="PANTHER" id="PTHR15272">
    <property type="entry name" value="CHROMATIN ASSEMBLY FACTOR 1 SUBUNIT A CAF-1 SUBUNIT A"/>
    <property type="match status" value="1"/>
</dbReference>
<feature type="compositionally biased region" description="Basic and acidic residues" evidence="5">
    <location>
        <begin position="1"/>
        <end position="13"/>
    </location>
</feature>
<feature type="compositionally biased region" description="Basic and acidic residues" evidence="5">
    <location>
        <begin position="445"/>
        <end position="520"/>
    </location>
</feature>
<dbReference type="PANTHER" id="PTHR15272:SF0">
    <property type="entry name" value="CHROMATIN ASSEMBLY FACTOR 1 SUBUNIT A"/>
    <property type="match status" value="1"/>
</dbReference>
<evidence type="ECO:0000256" key="4">
    <source>
        <dbReference type="ARBA" id="ARBA00023242"/>
    </source>
</evidence>
<accession>A0AAD2CZ28</accession>
<feature type="region of interest" description="Disordered" evidence="5">
    <location>
        <begin position="869"/>
        <end position="1026"/>
    </location>
</feature>
<keyword evidence="4" id="KW-0539">Nucleus</keyword>
<dbReference type="EMBL" id="CAMPGE010016252">
    <property type="protein sequence ID" value="CAI2374825.1"/>
    <property type="molecule type" value="Genomic_DNA"/>
</dbReference>
<evidence type="ECO:0000256" key="2">
    <source>
        <dbReference type="ARBA" id="ARBA00022763"/>
    </source>
</evidence>
<dbReference type="InterPro" id="IPR022043">
    <property type="entry name" value="CAF1A_DD"/>
</dbReference>
<dbReference type="Proteomes" id="UP001295684">
    <property type="component" value="Unassembled WGS sequence"/>
</dbReference>
<sequence length="1026" mass="118052">MSTPSKDAKKPESVLKTQNSSTATKKVKQRKTKTKEELVPHSRKTPKPSQDVEMVDESKEATNENLPVESTEKIQKDEENLAPNMEKSAKKNKRKSKKDGTARLRKRIKTAPKEKDQQDGTKEAHEDEKEIPASSQKPTAKLDTTQKSTSKEEKKVSASDSNQDGGKTTPEEEASAQPKQSKRGRKIKATMQDSQPSVEIKREKKLIEKLESQLSDLIKAGIDCKLNLEPSMREKHKINLGSLSEFIKEKDSIDLKDPETQIIFIQTFSFIIDSSSLPLQELVRKCIQTLAQLGEEVSSKVKAEDFETFIKENSERKIYGKLADTNDTLNDATPESLYCWEIVNTALMDGAVVKDINLVRASRGFIGDKIRSLTKLIKLINKATKDKDLEKIQNEKEKFSKIDKKETAHAQKVTQRILQIKEKEEKEAQKQLKKQQIELAKEMKEKQKREEAERKKKLEAEAKQKKKEEQARIKKEQEEAKKKKQEEIQRQKELKKQKEEEERKKKEEEIRLQKEKEESAQTKLACFFKKSAPPKPAPKAQSSIPPPSSDTKPSELLSDFILKCQKSPPITPQEIKSHLKDTIHTSRTLKNAPKCPISTPNSRKKDIFIEGSYKKLSCVWHKKSHIITPRNPFKMDEALIDYDMDSEDEFEEENGEDINSDKEDDDEDMGEDDEEDGWIVPDGYLSRSEKNDDDLELDKDPKENRIGYTEVKKERKFDSVIQPVINVYQGSGFEEFKIISANPQILFPLVISAKDFDQVDDEDDKKDSADPNAIKKKMKEFILMVHGSYEAKFKLIEEFAKENPECSKASIERTIREVSSKEKEFSQSKFRYIVTQEAIDASEVDKEELQKIFDARFAVVQEEIDQIEREKQEEKQKEREEKERIKAIEREKKEEAKRIEKEKKQAEKLKIKQEKERLKQKEKEEKLRLKEEKKKEKQKDKGSKSSTKSETDTDAPKRSRGRPKGSKNKAKLDKPVVESSQVEMTAPPSSITPVKAPKPASKKTEKVEKPQQKSAPSSILNYFSKN</sequence>
<feature type="compositionally biased region" description="Polar residues" evidence="5">
    <location>
        <begin position="1012"/>
        <end position="1026"/>
    </location>
</feature>
<evidence type="ECO:0000313" key="8">
    <source>
        <dbReference type="Proteomes" id="UP001295684"/>
    </source>
</evidence>
<keyword evidence="3" id="KW-0234">DNA repair</keyword>